<dbReference type="Proteomes" id="UP000252357">
    <property type="component" value="Unassembled WGS sequence"/>
</dbReference>
<comment type="caution">
    <text evidence="1">The sequence shown here is derived from an EMBL/GenBank/DDBJ whole genome shotgun (WGS) entry which is preliminary data.</text>
</comment>
<accession>A0A368L8A0</accession>
<reference evidence="1 2" key="1">
    <citation type="journal article" date="2018" name="Int. J. Syst. Evol. Microbiol.">
        <title>Parvibium lacunae gen. nov., sp. nov., a new member of the family Alcaligenaceae isolated from a freshwater pond.</title>
        <authorList>
            <person name="Chen W.M."/>
            <person name="Xie P.B."/>
            <person name="Hsu M.Y."/>
            <person name="Sheu S.Y."/>
        </authorList>
    </citation>
    <scope>NUCLEOTIDE SEQUENCE [LARGE SCALE GENOMIC DNA]</scope>
    <source>
        <strain evidence="1 2">KMB9</strain>
    </source>
</reference>
<proteinExistence type="predicted"/>
<organism evidence="1 2">
    <name type="scientific">Parvibium lacunae</name>
    <dbReference type="NCBI Taxonomy" id="1888893"/>
    <lineage>
        <taxon>Bacteria</taxon>
        <taxon>Pseudomonadati</taxon>
        <taxon>Pseudomonadota</taxon>
        <taxon>Betaproteobacteria</taxon>
        <taxon>Burkholderiales</taxon>
        <taxon>Alcaligenaceae</taxon>
        <taxon>Parvibium</taxon>
    </lineage>
</organism>
<name>A0A368L8A0_9BURK</name>
<evidence type="ECO:0000313" key="1">
    <source>
        <dbReference type="EMBL" id="RCS59741.1"/>
    </source>
</evidence>
<gene>
    <name evidence="1" type="ORF">DU000_03260</name>
</gene>
<protein>
    <submittedName>
        <fullName evidence="1">Uncharacterized protein</fullName>
    </submittedName>
</protein>
<keyword evidence="2" id="KW-1185">Reference proteome</keyword>
<evidence type="ECO:0000313" key="2">
    <source>
        <dbReference type="Proteomes" id="UP000252357"/>
    </source>
</evidence>
<dbReference type="EMBL" id="QPGB01000001">
    <property type="protein sequence ID" value="RCS59741.1"/>
    <property type="molecule type" value="Genomic_DNA"/>
</dbReference>
<dbReference type="AlphaFoldDB" id="A0A368L8A0"/>
<sequence length="78" mass="8269">MSDSLVNDATDCFDRYIEMISVRKTGIPAAETDCAIAVRQRLKFASLIAEAEFGSATTQQAVLAVFAALNAAALSAEK</sequence>